<evidence type="ECO:0000313" key="2">
    <source>
        <dbReference type="EMBL" id="EPB68111.1"/>
    </source>
</evidence>
<protein>
    <submittedName>
        <fullName evidence="2">Uncharacterized protein</fullName>
    </submittedName>
</protein>
<feature type="region of interest" description="Disordered" evidence="1">
    <location>
        <begin position="87"/>
        <end position="123"/>
    </location>
</feature>
<name>A0A0D6LDV6_9BILA</name>
<accession>A0A0D6LDV6</accession>
<proteinExistence type="predicted"/>
<dbReference type="Proteomes" id="UP000054495">
    <property type="component" value="Unassembled WGS sequence"/>
</dbReference>
<organism evidence="2 3">
    <name type="scientific">Ancylostoma ceylanicum</name>
    <dbReference type="NCBI Taxonomy" id="53326"/>
    <lineage>
        <taxon>Eukaryota</taxon>
        <taxon>Metazoa</taxon>
        <taxon>Ecdysozoa</taxon>
        <taxon>Nematoda</taxon>
        <taxon>Chromadorea</taxon>
        <taxon>Rhabditida</taxon>
        <taxon>Rhabditina</taxon>
        <taxon>Rhabditomorpha</taxon>
        <taxon>Strongyloidea</taxon>
        <taxon>Ancylostomatidae</taxon>
        <taxon>Ancylostomatinae</taxon>
        <taxon>Ancylostoma</taxon>
    </lineage>
</organism>
<gene>
    <name evidence="2" type="ORF">ANCCEY_12797</name>
</gene>
<reference evidence="2 3" key="1">
    <citation type="submission" date="2013-05" db="EMBL/GenBank/DDBJ databases">
        <title>Draft genome of the parasitic nematode Anyclostoma ceylanicum.</title>
        <authorList>
            <person name="Mitreva M."/>
        </authorList>
    </citation>
    <scope>NUCLEOTIDE SEQUENCE [LARGE SCALE GENOMIC DNA]</scope>
</reference>
<keyword evidence="3" id="KW-1185">Reference proteome</keyword>
<evidence type="ECO:0000256" key="1">
    <source>
        <dbReference type="SAM" id="MobiDB-lite"/>
    </source>
</evidence>
<dbReference type="EMBL" id="KE125498">
    <property type="protein sequence ID" value="EPB68111.1"/>
    <property type="molecule type" value="Genomic_DNA"/>
</dbReference>
<feature type="region of interest" description="Disordered" evidence="1">
    <location>
        <begin position="1"/>
        <end position="50"/>
    </location>
</feature>
<evidence type="ECO:0000313" key="3">
    <source>
        <dbReference type="Proteomes" id="UP000054495"/>
    </source>
</evidence>
<sequence length="150" mass="14988">MSSAEHLAVEYEQDGGPEITGSSGKRTKAERIGSEVAQAIESGAGHGSANEAEVETVIAVGQGSGAAGEVARASESAADLASASAAAPLTESATEGSAAVSVGGTEAPVERGGADRNTGSNSLEKLSRKYAFDKVLLLVCSDRSSDKPKH</sequence>
<dbReference type="AlphaFoldDB" id="A0A0D6LDV6"/>